<keyword evidence="3" id="KW-1185">Reference proteome</keyword>
<organism evidence="2 3">
    <name type="scientific">Gemmata palustris</name>
    <dbReference type="NCBI Taxonomy" id="2822762"/>
    <lineage>
        <taxon>Bacteria</taxon>
        <taxon>Pseudomonadati</taxon>
        <taxon>Planctomycetota</taxon>
        <taxon>Planctomycetia</taxon>
        <taxon>Gemmatales</taxon>
        <taxon>Gemmataceae</taxon>
        <taxon>Gemmata</taxon>
    </lineage>
</organism>
<dbReference type="InterPro" id="IPR000225">
    <property type="entry name" value="Armadillo"/>
</dbReference>
<dbReference type="RefSeq" id="WP_210662550.1">
    <property type="nucleotide sequence ID" value="NZ_JAGKQQ010000002.1"/>
</dbReference>
<proteinExistence type="predicted"/>
<dbReference type="Proteomes" id="UP000676565">
    <property type="component" value="Unassembled WGS sequence"/>
</dbReference>
<dbReference type="EMBL" id="JAGKQQ010000002">
    <property type="protein sequence ID" value="MBP3960463.1"/>
    <property type="molecule type" value="Genomic_DNA"/>
</dbReference>
<dbReference type="Pfam" id="PF13646">
    <property type="entry name" value="HEAT_2"/>
    <property type="match status" value="2"/>
</dbReference>
<dbReference type="Pfam" id="PF03130">
    <property type="entry name" value="HEAT_PBS"/>
    <property type="match status" value="1"/>
</dbReference>
<reference evidence="2 3" key="1">
    <citation type="submission" date="2021-04" db="EMBL/GenBank/DDBJ databases">
        <authorList>
            <person name="Ivanova A."/>
        </authorList>
    </citation>
    <scope>NUCLEOTIDE SEQUENCE [LARGE SCALE GENOMIC DNA]</scope>
    <source>
        <strain evidence="2 3">G18</strain>
    </source>
</reference>
<dbReference type="InterPro" id="IPR011989">
    <property type="entry name" value="ARM-like"/>
</dbReference>
<feature type="chain" id="PRO_5045444016" evidence="1">
    <location>
        <begin position="29"/>
        <end position="600"/>
    </location>
</feature>
<feature type="signal peptide" evidence="1">
    <location>
        <begin position="1"/>
        <end position="28"/>
    </location>
</feature>
<dbReference type="SMART" id="SM00567">
    <property type="entry name" value="EZ_HEAT"/>
    <property type="match status" value="6"/>
</dbReference>
<evidence type="ECO:0000313" key="2">
    <source>
        <dbReference type="EMBL" id="MBP3960463.1"/>
    </source>
</evidence>
<dbReference type="PANTHER" id="PTHR12697">
    <property type="entry name" value="PBS LYASE HEAT-LIKE PROTEIN"/>
    <property type="match status" value="1"/>
</dbReference>
<keyword evidence="1" id="KW-0732">Signal</keyword>
<dbReference type="PANTHER" id="PTHR12697:SF5">
    <property type="entry name" value="DEOXYHYPUSINE HYDROXYLASE"/>
    <property type="match status" value="1"/>
</dbReference>
<dbReference type="PROSITE" id="PS50176">
    <property type="entry name" value="ARM_REPEAT"/>
    <property type="match status" value="1"/>
</dbReference>
<evidence type="ECO:0000256" key="1">
    <source>
        <dbReference type="SAM" id="SignalP"/>
    </source>
</evidence>
<dbReference type="SUPFAM" id="SSF48371">
    <property type="entry name" value="ARM repeat"/>
    <property type="match status" value="1"/>
</dbReference>
<dbReference type="InterPro" id="IPR004155">
    <property type="entry name" value="PBS_lyase_HEAT"/>
</dbReference>
<dbReference type="InterPro" id="IPR016024">
    <property type="entry name" value="ARM-type_fold"/>
</dbReference>
<name>A0ABS5C5U2_9BACT</name>
<protein>
    <submittedName>
        <fullName evidence="2">HEAT repeat domain-containing protein</fullName>
    </submittedName>
</protein>
<accession>A0ABS5C5U2</accession>
<gene>
    <name evidence="2" type="ORF">J8F10_34995</name>
</gene>
<dbReference type="Gene3D" id="1.25.10.10">
    <property type="entry name" value="Leucine-rich Repeat Variant"/>
    <property type="match status" value="4"/>
</dbReference>
<evidence type="ECO:0000313" key="3">
    <source>
        <dbReference type="Proteomes" id="UP000676565"/>
    </source>
</evidence>
<sequence>MPNAPTRTARPILFAVALLAGASGSARGEDLDSVMYRDPEVPVAKVVKAYPKGLTELWLVALDRPDRESPSRAALAIAEAHEGGMTGLNVTIPALVRLLDRPDQHPAVLSAAVRALAALDARDAAPAFLRLAKSGNPDVRDAVELTLARWDHKPARDLWIERIGQPPPHGRGALLAVRCLGTVRDERAAPRLRELALAPDTPPPLRLAAARALGEIRKSGSEADAAQLAGDATPRGATGRLVGAALLRRHEGDETIRLLQKFAQDTEPAVAAVAVVRLSELGTKHVLPVLTAVLASPDAEVREHGIEAMFRNPSDDHARELARAFNDPHPAVRVRARQCLCGLADARRALVIERGAAALTGNWRGQEQAAILLGQLGHKPAAGRLVELLKASRPEVFVAAAWGLRQLAVPETLPKVLEHVRARHADLLLLGTKVNIMDAPTDAVDQQLSHLIQFIGQARYRAADSALRALVPRIIKPGLPPGFTPVGPAARAAAIWGLGLLHEGKPDDALATLLEGRITGDGMFGHDDERVRRMSALALGRMGSKRSLEVLRNTSDGKEPSASTVPNACRWALNRLTGEPIPEPGVVESVQRDWFLVPLK</sequence>
<comment type="caution">
    <text evidence="2">The sequence shown here is derived from an EMBL/GenBank/DDBJ whole genome shotgun (WGS) entry which is preliminary data.</text>
</comment>